<dbReference type="SUPFAM" id="SSF57196">
    <property type="entry name" value="EGF/Laminin"/>
    <property type="match status" value="2"/>
</dbReference>
<name>A0A9J7MML8_BRAFL</name>
<dbReference type="CDD" id="cd00041">
    <property type="entry name" value="CUB"/>
    <property type="match status" value="1"/>
</dbReference>
<feature type="transmembrane region" description="Helical" evidence="18">
    <location>
        <begin position="4120"/>
        <end position="4143"/>
    </location>
</feature>
<keyword evidence="5 16" id="KW-0245">EGF-like domain</keyword>
<feature type="disulfide bond" evidence="15">
    <location>
        <begin position="4311"/>
        <end position="4324"/>
    </location>
</feature>
<dbReference type="InterPro" id="IPR000859">
    <property type="entry name" value="CUB_dom"/>
</dbReference>
<feature type="transmembrane region" description="Helical" evidence="18">
    <location>
        <begin position="4074"/>
        <end position="4100"/>
    </location>
</feature>
<dbReference type="PROSITE" id="PS50221">
    <property type="entry name" value="GAIN_B"/>
    <property type="match status" value="1"/>
</dbReference>
<feature type="region of interest" description="Disordered" evidence="17">
    <location>
        <begin position="4840"/>
        <end position="4960"/>
    </location>
</feature>
<evidence type="ECO:0000259" key="21">
    <source>
        <dbReference type="PROSITE" id="PS50024"/>
    </source>
</evidence>
<feature type="compositionally biased region" description="Low complexity" evidence="17">
    <location>
        <begin position="2384"/>
        <end position="2456"/>
    </location>
</feature>
<dbReference type="CDD" id="cd00037">
    <property type="entry name" value="CLECT"/>
    <property type="match status" value="2"/>
</dbReference>
<feature type="transmembrane region" description="Helical" evidence="18">
    <location>
        <begin position="4507"/>
        <end position="4531"/>
    </location>
</feature>
<dbReference type="Pfam" id="PF01825">
    <property type="entry name" value="GPS"/>
    <property type="match status" value="1"/>
</dbReference>
<feature type="compositionally biased region" description="Polar residues" evidence="17">
    <location>
        <begin position="2468"/>
        <end position="2491"/>
    </location>
</feature>
<dbReference type="InterPro" id="IPR049883">
    <property type="entry name" value="NOTCH1_EGF-like"/>
</dbReference>
<keyword evidence="14" id="KW-0325">Glycoprotein</keyword>
<feature type="region of interest" description="Disordered" evidence="17">
    <location>
        <begin position="2468"/>
        <end position="2501"/>
    </location>
</feature>
<dbReference type="Pfam" id="PF01390">
    <property type="entry name" value="SEA"/>
    <property type="match status" value="1"/>
</dbReference>
<dbReference type="SMART" id="SM00308">
    <property type="entry name" value="LH2"/>
    <property type="match status" value="1"/>
</dbReference>
<dbReference type="InterPro" id="IPR013122">
    <property type="entry name" value="PKD1_2_channel"/>
</dbReference>
<comment type="similarity">
    <text evidence="2">Belongs to the polycystin family.</text>
</comment>
<dbReference type="InterPro" id="IPR036364">
    <property type="entry name" value="SEA_dom_sf"/>
</dbReference>
<dbReference type="Pfam" id="PF00754">
    <property type="entry name" value="F5_F8_type_C"/>
    <property type="match status" value="1"/>
</dbReference>
<dbReference type="InterPro" id="IPR000082">
    <property type="entry name" value="SEA_dom"/>
</dbReference>
<dbReference type="GO" id="GO:0050982">
    <property type="term" value="P:detection of mechanical stimulus"/>
    <property type="evidence" value="ECO:0000318"/>
    <property type="project" value="GO_Central"/>
</dbReference>
<dbReference type="InterPro" id="IPR006585">
    <property type="entry name" value="FTP1"/>
</dbReference>
<dbReference type="PROSITE" id="PS50024">
    <property type="entry name" value="SEA"/>
    <property type="match status" value="1"/>
</dbReference>
<evidence type="ECO:0000256" key="1">
    <source>
        <dbReference type="ARBA" id="ARBA00004651"/>
    </source>
</evidence>
<evidence type="ECO:0000256" key="3">
    <source>
        <dbReference type="ARBA" id="ARBA00010241"/>
    </source>
</evidence>
<dbReference type="InterPro" id="IPR008979">
    <property type="entry name" value="Galactose-bd-like_sf"/>
</dbReference>
<dbReference type="SMART" id="SM00303">
    <property type="entry name" value="GPS"/>
    <property type="match status" value="1"/>
</dbReference>
<dbReference type="FunFam" id="2.10.25.10:FF:000005">
    <property type="entry name" value="Fibrillin 2"/>
    <property type="match status" value="1"/>
</dbReference>
<dbReference type="InterPro" id="IPR001304">
    <property type="entry name" value="C-type_lectin-like"/>
</dbReference>
<dbReference type="Gene3D" id="2.60.120.290">
    <property type="entry name" value="Spermadhesin, CUB domain"/>
    <property type="match status" value="1"/>
</dbReference>
<evidence type="ECO:0000256" key="6">
    <source>
        <dbReference type="ARBA" id="ARBA00022692"/>
    </source>
</evidence>
<feature type="compositionally biased region" description="Polar residues" evidence="17">
    <location>
        <begin position="4944"/>
        <end position="4956"/>
    </location>
</feature>
<feature type="domain" description="SEA" evidence="21">
    <location>
        <begin position="2538"/>
        <end position="2653"/>
    </location>
</feature>
<dbReference type="PANTHER" id="PTHR10877:SF194">
    <property type="entry name" value="LOCATION OF VULVA DEFECTIVE 1"/>
    <property type="match status" value="1"/>
</dbReference>
<feature type="domain" description="GAIN-B" evidence="25">
    <location>
        <begin position="3515"/>
        <end position="3661"/>
    </location>
</feature>
<feature type="domain" description="C-type lectin" evidence="23">
    <location>
        <begin position="1899"/>
        <end position="2019"/>
    </location>
</feature>
<feature type="transmembrane region" description="Helical" evidence="18">
    <location>
        <begin position="4626"/>
        <end position="4644"/>
    </location>
</feature>
<dbReference type="PROSITE" id="PS01186">
    <property type="entry name" value="EGF_2"/>
    <property type="match status" value="5"/>
</dbReference>
<dbReference type="Pfam" id="PF14670">
    <property type="entry name" value="FXa_inhibition"/>
    <property type="match status" value="3"/>
</dbReference>
<feature type="transmembrane region" description="Helical" evidence="18">
    <location>
        <begin position="4466"/>
        <end position="4487"/>
    </location>
</feature>
<feature type="compositionally biased region" description="Polar residues" evidence="17">
    <location>
        <begin position="2371"/>
        <end position="2383"/>
    </location>
</feature>
<evidence type="ECO:0000259" key="24">
    <source>
        <dbReference type="PROSITE" id="PS50095"/>
    </source>
</evidence>
<reference evidence="28" key="2">
    <citation type="submission" date="2025-08" db="UniProtKB">
        <authorList>
            <consortium name="RefSeq"/>
        </authorList>
    </citation>
    <scope>IDENTIFICATION</scope>
    <source>
        <strain evidence="28">S238N-H82</strain>
        <tissue evidence="28">Testes</tissue>
    </source>
</reference>
<comment type="caution">
    <text evidence="16">Lacks conserved residue(s) required for the propagation of feature annotation.</text>
</comment>
<dbReference type="SUPFAM" id="SSF82671">
    <property type="entry name" value="SEA domain"/>
    <property type="match status" value="1"/>
</dbReference>
<dbReference type="GO" id="GO:0005886">
    <property type="term" value="C:plasma membrane"/>
    <property type="evidence" value="ECO:0007669"/>
    <property type="project" value="UniProtKB-SubCell"/>
</dbReference>
<feature type="transmembrane region" description="Helical" evidence="18">
    <location>
        <begin position="4598"/>
        <end position="4620"/>
    </location>
</feature>
<keyword evidence="12 18" id="KW-0472">Membrane</keyword>
<feature type="transmembrane region" description="Helical" evidence="18">
    <location>
        <begin position="4558"/>
        <end position="4577"/>
    </location>
</feature>
<dbReference type="FunFam" id="2.10.25.10:FF:000240">
    <property type="entry name" value="Vitamin K-dependent protein S"/>
    <property type="match status" value="5"/>
</dbReference>
<dbReference type="GO" id="GO:0005509">
    <property type="term" value="F:calcium ion binding"/>
    <property type="evidence" value="ECO:0007669"/>
    <property type="project" value="InterPro"/>
</dbReference>
<evidence type="ECO:0000256" key="4">
    <source>
        <dbReference type="ARBA" id="ARBA00022475"/>
    </source>
</evidence>
<feature type="transmembrane region" description="Helical" evidence="18">
    <location>
        <begin position="3883"/>
        <end position="3902"/>
    </location>
</feature>
<dbReference type="PROSITE" id="PS01180">
    <property type="entry name" value="CUB"/>
    <property type="match status" value="1"/>
</dbReference>
<dbReference type="PROSITE" id="PS00010">
    <property type="entry name" value="ASX_HYDROXYL"/>
    <property type="match status" value="7"/>
</dbReference>
<dbReference type="FunFam" id="2.60.60.20:FF:000008">
    <property type="entry name" value="Polycystic kidney disease 1-like 2, isoform CRA_a"/>
    <property type="match status" value="1"/>
</dbReference>
<keyword evidence="6 18" id="KW-0812">Transmembrane</keyword>
<dbReference type="InterPro" id="IPR046791">
    <property type="entry name" value="Polycystin_dom"/>
</dbReference>
<dbReference type="SMART" id="SM00179">
    <property type="entry name" value="EGF_CA"/>
    <property type="match status" value="10"/>
</dbReference>
<dbReference type="PROSITE" id="PS50095">
    <property type="entry name" value="PLAT"/>
    <property type="match status" value="1"/>
</dbReference>
<dbReference type="CDD" id="cd00053">
    <property type="entry name" value="EGF"/>
    <property type="match status" value="1"/>
</dbReference>
<feature type="transmembrane region" description="Helical" evidence="18">
    <location>
        <begin position="3677"/>
        <end position="3696"/>
    </location>
</feature>
<keyword evidence="9" id="KW-0677">Repeat</keyword>
<dbReference type="Pfam" id="PF13385">
    <property type="entry name" value="Laminin_G_3"/>
    <property type="match status" value="2"/>
</dbReference>
<dbReference type="InterPro" id="IPR001881">
    <property type="entry name" value="EGF-like_Ca-bd_dom"/>
</dbReference>
<feature type="region of interest" description="Disordered" evidence="17">
    <location>
        <begin position="3297"/>
        <end position="3318"/>
    </location>
</feature>
<comment type="subcellular location">
    <subcellularLocation>
        <location evidence="1">Cell membrane</location>
        <topology evidence="1">Multi-pass membrane protein</topology>
    </subcellularLocation>
</comment>
<evidence type="ECO:0000256" key="11">
    <source>
        <dbReference type="ARBA" id="ARBA00022989"/>
    </source>
</evidence>
<evidence type="ECO:0000256" key="9">
    <source>
        <dbReference type="ARBA" id="ARBA00022737"/>
    </source>
</evidence>
<dbReference type="Pfam" id="PF07645">
    <property type="entry name" value="EGF_CA"/>
    <property type="match status" value="6"/>
</dbReference>
<evidence type="ECO:0000256" key="15">
    <source>
        <dbReference type="PIRSR" id="PIRSR603915-2"/>
    </source>
</evidence>
<evidence type="ECO:0000256" key="10">
    <source>
        <dbReference type="ARBA" id="ARBA00022837"/>
    </source>
</evidence>
<feature type="region of interest" description="Disordered" evidence="17">
    <location>
        <begin position="2165"/>
        <end position="2220"/>
    </location>
</feature>
<dbReference type="RefSeq" id="XP_035672781.1">
    <property type="nucleotide sequence ID" value="XM_035816888.1"/>
</dbReference>
<dbReference type="Gene3D" id="2.60.120.200">
    <property type="match status" value="2"/>
</dbReference>
<proteinExistence type="inferred from homology"/>
<keyword evidence="13" id="KW-1015">Disulfide bond</keyword>
<gene>
    <name evidence="28" type="primary">LOC118413477</name>
</gene>
<dbReference type="InterPro" id="IPR000421">
    <property type="entry name" value="FA58C"/>
</dbReference>
<dbReference type="InterPro" id="IPR051223">
    <property type="entry name" value="Polycystin"/>
</dbReference>
<feature type="region of interest" description="Disordered" evidence="17">
    <location>
        <begin position="3961"/>
        <end position="4031"/>
    </location>
</feature>
<keyword evidence="7" id="KW-0479">Metal-binding</keyword>
<feature type="domain" description="C-type lectin" evidence="23">
    <location>
        <begin position="1604"/>
        <end position="1715"/>
    </location>
</feature>
<dbReference type="Pfam" id="PF00059">
    <property type="entry name" value="Lectin_C"/>
    <property type="match status" value="3"/>
</dbReference>
<dbReference type="InterPro" id="IPR000742">
    <property type="entry name" value="EGF"/>
</dbReference>
<dbReference type="InterPro" id="IPR000203">
    <property type="entry name" value="GPS"/>
</dbReference>
<dbReference type="InterPro" id="IPR018097">
    <property type="entry name" value="EGF_Ca-bd_CS"/>
</dbReference>
<evidence type="ECO:0000256" key="18">
    <source>
        <dbReference type="SAM" id="Phobius"/>
    </source>
</evidence>
<dbReference type="GeneID" id="118413477"/>
<dbReference type="PROSITE" id="PS50041">
    <property type="entry name" value="C_TYPE_LECTIN_2"/>
    <property type="match status" value="3"/>
</dbReference>
<protein>
    <submittedName>
        <fullName evidence="28">Uncharacterized protein LOC118413477 isoform X1</fullName>
    </submittedName>
</protein>
<feature type="domain" description="PLAT" evidence="24">
    <location>
        <begin position="3720"/>
        <end position="3837"/>
    </location>
</feature>
<organism evidence="27 28">
    <name type="scientific">Branchiostoma floridae</name>
    <name type="common">Florida lancelet</name>
    <name type="synonym">Amphioxus</name>
    <dbReference type="NCBI Taxonomy" id="7739"/>
    <lineage>
        <taxon>Eukaryota</taxon>
        <taxon>Metazoa</taxon>
        <taxon>Chordata</taxon>
        <taxon>Cephalochordata</taxon>
        <taxon>Leptocardii</taxon>
        <taxon>Amphioxiformes</taxon>
        <taxon>Branchiostomatidae</taxon>
        <taxon>Branchiostoma</taxon>
    </lineage>
</organism>
<dbReference type="SUPFAM" id="SSF49785">
    <property type="entry name" value="Galactose-binding domain-like"/>
    <property type="match status" value="6"/>
</dbReference>
<dbReference type="SUPFAM" id="SSF49723">
    <property type="entry name" value="Lipase/lipooxygenase domain (PLAT/LH2 domain)"/>
    <property type="match status" value="1"/>
</dbReference>
<dbReference type="PANTHER" id="PTHR10877">
    <property type="entry name" value="POLYCYSTIN FAMILY MEMBER"/>
    <property type="match status" value="1"/>
</dbReference>
<dbReference type="SUPFAM" id="SSF49899">
    <property type="entry name" value="Concanavalin A-like lectins/glucanases"/>
    <property type="match status" value="2"/>
</dbReference>
<dbReference type="Gene3D" id="1.10.287.70">
    <property type="match status" value="1"/>
</dbReference>
<dbReference type="InterPro" id="IPR013320">
    <property type="entry name" value="ConA-like_dom_sf"/>
</dbReference>
<dbReference type="Gene3D" id="2.60.60.20">
    <property type="entry name" value="PLAT/LH2 domain"/>
    <property type="match status" value="1"/>
</dbReference>
<dbReference type="SMART" id="SM00181">
    <property type="entry name" value="EGF"/>
    <property type="match status" value="10"/>
</dbReference>
<dbReference type="Pfam" id="PF00431">
    <property type="entry name" value="CUB"/>
    <property type="match status" value="1"/>
</dbReference>
<evidence type="ECO:0000259" key="20">
    <source>
        <dbReference type="PROSITE" id="PS50022"/>
    </source>
</evidence>
<evidence type="ECO:0000313" key="27">
    <source>
        <dbReference type="Proteomes" id="UP000001554"/>
    </source>
</evidence>
<accession>A0A9J7MML8</accession>
<dbReference type="CDD" id="cd00057">
    <property type="entry name" value="FA58C"/>
    <property type="match status" value="1"/>
</dbReference>
<feature type="region of interest" description="Disordered" evidence="17">
    <location>
        <begin position="2253"/>
        <end position="2297"/>
    </location>
</feature>
<dbReference type="InterPro" id="IPR002859">
    <property type="entry name" value="PKD/REJ-like"/>
</dbReference>
<feature type="compositionally biased region" description="Low complexity" evidence="17">
    <location>
        <begin position="4006"/>
        <end position="4022"/>
    </location>
</feature>
<feature type="domain" description="F5/8 type C" evidence="20">
    <location>
        <begin position="718"/>
        <end position="873"/>
    </location>
</feature>
<feature type="transmembrane region" description="Helical" evidence="18">
    <location>
        <begin position="4656"/>
        <end position="4681"/>
    </location>
</feature>
<feature type="compositionally biased region" description="Low complexity" evidence="17">
    <location>
        <begin position="2342"/>
        <end position="2370"/>
    </location>
</feature>
<keyword evidence="27" id="KW-1185">Reference proteome</keyword>
<dbReference type="SUPFAM" id="SSF49854">
    <property type="entry name" value="Spermadhesin, CUB domain"/>
    <property type="match status" value="1"/>
</dbReference>
<evidence type="ECO:0000256" key="2">
    <source>
        <dbReference type="ARBA" id="ARBA00007200"/>
    </source>
</evidence>
<evidence type="ECO:0000256" key="13">
    <source>
        <dbReference type="ARBA" id="ARBA00023157"/>
    </source>
</evidence>
<dbReference type="InterPro" id="IPR035914">
    <property type="entry name" value="Sperma_CUB_dom_sf"/>
</dbReference>
<dbReference type="Pfam" id="PF01477">
    <property type="entry name" value="PLAT"/>
    <property type="match status" value="1"/>
</dbReference>
<evidence type="ECO:0000256" key="7">
    <source>
        <dbReference type="ARBA" id="ARBA00022723"/>
    </source>
</evidence>
<dbReference type="PROSITE" id="PS01285">
    <property type="entry name" value="FA58C_1"/>
    <property type="match status" value="1"/>
</dbReference>
<feature type="compositionally biased region" description="Basic and acidic residues" evidence="17">
    <location>
        <begin position="4913"/>
        <end position="4922"/>
    </location>
</feature>
<dbReference type="FunFam" id="2.60.120.260:FF:000105">
    <property type="entry name" value="Sushi, von Willebrand factor type A, EGF and pentraxin domain-containing protein 1"/>
    <property type="match status" value="1"/>
</dbReference>
<evidence type="ECO:0000259" key="25">
    <source>
        <dbReference type="PROSITE" id="PS50221"/>
    </source>
</evidence>
<dbReference type="InterPro" id="IPR016187">
    <property type="entry name" value="CTDL_fold"/>
</dbReference>
<dbReference type="InterPro" id="IPR000152">
    <property type="entry name" value="EGF-type_Asp/Asn_hydroxyl_site"/>
</dbReference>
<feature type="domain" description="REJ" evidence="26">
    <location>
        <begin position="2719"/>
        <end position="3411"/>
    </location>
</feature>
<dbReference type="FunFam" id="2.60.120.290:FF:000005">
    <property type="entry name" value="Procollagen C-endopeptidase enhancer 1"/>
    <property type="match status" value="1"/>
</dbReference>
<evidence type="ECO:0000256" key="8">
    <source>
        <dbReference type="ARBA" id="ARBA00022729"/>
    </source>
</evidence>
<dbReference type="InterPro" id="IPR036392">
    <property type="entry name" value="PLAT/LH2_dom_sf"/>
</dbReference>
<dbReference type="OrthoDB" id="2121937at2759"/>
<keyword evidence="4" id="KW-1003">Cell membrane</keyword>
<dbReference type="PRINTS" id="PR01433">
    <property type="entry name" value="POLYCYSTIN2"/>
</dbReference>
<dbReference type="GO" id="GO:0016020">
    <property type="term" value="C:membrane"/>
    <property type="evidence" value="ECO:0000318"/>
    <property type="project" value="GO_Central"/>
</dbReference>
<feature type="transmembrane region" description="Helical" evidence="18">
    <location>
        <begin position="3922"/>
        <end position="3950"/>
    </location>
</feature>
<feature type="domain" description="C-type lectin" evidence="23">
    <location>
        <begin position="1327"/>
        <end position="1449"/>
    </location>
</feature>
<keyword evidence="10" id="KW-0106">Calcium</keyword>
<evidence type="ECO:0000259" key="23">
    <source>
        <dbReference type="PROSITE" id="PS50041"/>
    </source>
</evidence>
<dbReference type="SMART" id="SM00231">
    <property type="entry name" value="FA58C"/>
    <property type="match status" value="1"/>
</dbReference>
<evidence type="ECO:0000256" key="14">
    <source>
        <dbReference type="ARBA" id="ARBA00023180"/>
    </source>
</evidence>
<dbReference type="KEGG" id="bfo:118413477"/>
<dbReference type="PROSITE" id="PS50022">
    <property type="entry name" value="FA58C_3"/>
    <property type="match status" value="2"/>
</dbReference>
<dbReference type="InterPro" id="IPR001024">
    <property type="entry name" value="PLAT/LH2_dom"/>
</dbReference>
<dbReference type="InterPro" id="IPR057244">
    <property type="entry name" value="GAIN_B"/>
</dbReference>
<dbReference type="Gene3D" id="3.10.100.10">
    <property type="entry name" value="Mannose-Binding Protein A, subunit A"/>
    <property type="match status" value="3"/>
</dbReference>
<feature type="compositionally biased region" description="Basic and acidic residues" evidence="17">
    <location>
        <begin position="3964"/>
        <end position="3978"/>
    </location>
</feature>
<evidence type="ECO:0000256" key="5">
    <source>
        <dbReference type="ARBA" id="ARBA00022536"/>
    </source>
</evidence>
<sequence length="5015" mass="542851">MPCAGNSAEMCGADRRISVYRPGKIAAITASSEYTTNHGATNARLNFKSSSRAWVAATNNADQWLQFDMGQRSTVGVIRTQGRLLSGHYNQWVTSYSISYGNSSGDEMWYKDANGDTIVFTGNSDIDSLVTHVLVDYNGPFHARYVRFRPVTWSNHISMRADIAEVAPVGFWPLNGHTQLRDVSGYGNDATGVGVALANGVHGESEGAYSLSGSSTSYIEIPNNGMLDTRYSMTILAYFYPTGTDGPIFHYRTNDYGVHFWQKDTGYLYARMRTRDNVYKDVLNVDTLNLNEWNFVGMTYNYPLGKVKLWHDGTEVGSRDVGTFETQTDYDIRVGLRDGDSRTLQGRVACLQVYNIPLNSDQIRDAARKCRAAQPVGLWPLNKQYGLADISGNGNDVTGVNVALGTGVYGEPEGSYVMSGSSTSYIEVPDDRTLDTRYSLTILASVYPTGGAGPILQYGDSASGVHLWQDSTYFLLARVYSRNATSNQTTQARCLKPNQWNFVGLTYNYSTGMLKLWYEGLELVSTDIGVYELGTNHAARIGAVGSDHFKGSVSCVQIYDVALNKSQIEHAAKLCIGNNIAVGKTATQSSSFPLLYGFIPKAPDAVDGYKGSDTNLPACAHTQLDFEPWWKLDLGGSYVIGRVRLQNRRDGSGNRLEEFQVRVGENSDISQNSICGRTTNQLDDPPESRSITVDCDQPITGRYVSVQLIDRTQYLTLCEVEVFEVQGNDAGWLTLDSSSVTSSAGTPHDDGGTVYDASKTLDGNLFTYWRPTGVTDNNYFVTFDLQEYHWLSKIRVVSYEEDDTATHHIAAFTIKTLDPAGGWGDVTSFSGLAGRQVKAFTGFVALSRYWQVDITQTSHGLEPYVAEIQLYGRLGANIAQGKTAFQSSTYEPYAANRAVDGSSSTWMYAGSCSHTQEESDPRWWVDLGQSYTVDRVVILNRQDCCWGKLNPFNIHIGDSDQVSTNPQCGGDHEIAQSQAFVTILCPSMQGRYVGIRLPGSARALHICEVQVFSGPVPEAVSIEEPTYHCNGDKPSYVTMATKGTITSGDHGWGNYSSDSLCSWTIEAPSGMAVSLTFLTFDLADDGDCLSDYVAVYDGSSQSSELLGRFCEGNPGVVNSTGNLMHVTFVSNSSLEAAGFRATFGSLDIDECATGNGGCSQNCNNTVGSFACSCHDGYSLNSDGASCDDVDECASNNGGCEKTCTNNVGSFQCSCDSGLTLNSNNLTCDDIDECATGNGGCLQNCSNTVGSFACSCHVGYSLNSDGISCDDIDECADSNGGCEHVCTNTEGSFQCSCHLGQTLNGDGLNCDGWGLPETCPTNGLIHLPNNKTYVAPSDEQVDYATAQARCAIIEGTVAVTRDWNELEYFVFYKNCLSSADVFWVGITRQADTWVDSQGTAISDFTAWAPGEPDQDRDCSLIVQGDLSPADQRRDRWRDNSCNGNIRYICESSTNLALGKPAFQTVTVQGAVASRAVDGNTTTFYSGLSCTLNYDNDNAHWFVDLEQSYMISRIVIFNRQDDCCWERLNPFNIHIGDSDQVSTNPKCGGDHEIDGNQVSVTILCPAMQGRYVGIRLPGTARTLNVCEVQVFSSPAAGCPKADYVHFNGVCYKSFAEVKTWDDAKQTCASDGGMLAIPKDSATNTFLANLAEGVNGRWFGMSRANGQWVFEDGQTLTSSDFSNWYPGEPGPGNCVGYWLTESRWDAKGCSNVKGFICQTNEDIDECAAENGGCAQNCTNTIGNFSCSCQTGYKLNDDGFSCDDIDECATANGGCSQNCSNTVGSFACSCHDGYSLNSDGLSCDDVDECASNNGGCEKTCTNNVGSFKCSCDSGLTLNSNNLTCDDIDECADANGGCEHVCTNTEGSFQCSCHLGQTLNGDGLNCDGWDLPETCPTNGLIHLPNNKTYVGPSDEKVDYATAQARCATIEGTVAATQDWNELEYFVFYKNCLSVSESFWLGITRQNETWVDSQGTAMDFTAWAPGEPDQDKNCSRVGANDISDSQRKNMWVDSNCVKKKRYICESSTNLALGKPAFQTVTVQGAVASRAVDGNTTTFYSGLSCTLNYNNDNAHWFVDLEQSYMISRIVIFNRQDDCCWERLNPFNIHIGESDQVSTNPKCGGDHEIDGNQVSVTILCPAMQGRYVGIRLPGTARTLNVCEVQVFSSPVTTAIPTTTSSPTTPAPSTTTEASTTMARSTAGASVSTTSPTTTTSLPSTTAAASSTVDQSITVTAVTTTTPMPDATTAASTTIIRSTAGASVPTTSATTTSLPSSTAATSSTVDRSTTVTPVTTTTPTPDATTAVSTTIVRSTAGASVFTTSATTTSLPSTTAAASSTENMSTKITAITATSPSTTPTPGATTSASTTGIQSTAGAAVSSSTQPSNTAPKTTVTAAESAAETTTSSPTTPAPDTTTAANTTADRSTAGAATSTSAQRTTPAPITTASTAKSTTSAPTTSATDTITAANTTADWSTAGASVSTTSPQTTPGRNTTAEFNTTVSSSTTETGITITPTSMTPALNTRAGNSTKVVSSTTGAAVTNTPDLETVTLVLAIPISWNTSYEDPTSPAFKELEAEIVALISDLYSNVSGFAGVVVQGISRQDTSVAASVGVKFVGGVTSEEEVSTVLATALQSSVLAIGGVAVTAVSIGNMTVTGNSSLCDSFTCADHAVCIEIGDGAKCVCQPGYEGNGTIHCTDIDECATGSHVCLRDELCFNREGSYACASCYPNIALVGAGANSSAPVDIKRRVPFTVQSTVTTDCNVTYFFFFNWTLYSMDGVLPAVKISLPKTVETSGSELSLPKNVLPYGKVVIRLEVTVEETLSGFRVVMFAEQWVNVLSSALVADIAGGSARSLAPGSDIILDASSSTDPDAMVVNSADFTYSWTCDTEIGTPCTYLFGDGGTGQSYTIPSDNVQTNAGWMTVHLSVWFPGRSAGTTSQFLEIFPVGSPSTYIRCFSNCNRKINPSEKIVLVSECSNCEENEQVSYNWTLQEAPDQFGRFDLNWDTETTTGRNLPDVVIKPEVFTALGEYALRLETTLDDGRQGFSEYSFEPNLPPVEGSCTVSPENGTAMVTEFIIACKGFSDIDEPLTYTFLFNTGTASTFSPLYTGTEPQTPPQLLPVGQESRDFVVRIQVQVSDALGATSTVETSVMVLALPVEHSTAVASQLVVGENSPLTKLVREGDAKSLVQMSNSVTSVLNSVPDNASAEAKKAATEAREALVSALTTIKPTSVSSVNLVASALGSATGGGDEVSADSQVAAANSLKNMAGFLQSIPSEDLEIGQIEKSSSFMFTAVVNVMAGSSKVSDKSKSSEDGETDSDQLEKAKQATQDIFNAIDTMNELMINRKRPNEKPTVITQGPFEMALQRQNCRDMRSQIVRPSENSDTWFRIPDASALFGQSCGQSVGLENYHTSLNPYSYADTSGKIKSPVASLKFRGDSGPVGVNDLQVPIDVMMPQKPGAVVVQAERGQTTPTGQDVMSMHTFNVTEAESSVHVTVTPDVEGIPVRLFLGINSAPSRQVYNRTASLPLVVDSLYSIPLGNNTYLRPDPFQWFLAASDLELTGSEQLFLGVDHEPFTNDTTTNSTVKWGDLSEALELGKGGVNFTLNYTLKIFTSKCLFFDEGQQQWISDGCEVGPLTSTYLTHCLCNHLTAFGSDFQFFVAPNSLNILSALQGFANIGENPSVVITIGVLFGLYLVAVIWARWEDKKDVSKVGATVLKGAGRNSQSYQVQVFTGTRANAGTSSQVFLVLKGERGQSGPHVLEDKTRITFKQGAVDTFVVTSPLPLGPIQSAHIWHNNIGPYPSWFLEQVIVTDLQEDAKHVFLCKSWLAVEEGDGKVDREIYKATDKDLTRFGRLFSTKTSKDFRDGHLWFSVIGRPATSPFTRVQRVSCCLSLLMCTMLTNIMFFGKGDTMQKPPPVYILGFEVQFPISWGQIMIGIQSALMVIPVNLLIVQIFRNCAARPSRKIKGKPVDMRHIPRKDPEGRASSASSSGTKADPAFAGKSTTYEVLSEGESTSSAEASETISQAAERKESSHQTIVSVEEVGHTDDGADNVEESYDATVMKGDPSKLAKKKKKRLLPWWCIFFAWFLVFATCSLSAFFTMLYGFEYGREKAEAWVLTFLTSFFFDLAISQPIKILLIGFLFALIIKKPDSLEDDVPPAQLYEDEEFAGLQSDEIEDPIDETAPEQTGPPDQGALAVAREQRFVELGFRDACYDFVFYISYILLLLVIANGNRDQYFYRMSTHLRGTFVEPFSEVNDFESFWTFVRGSIVSDLHDVKWYNEEPLNRPGFLSDTSSFIVGHPRLRQVRVSPDVSCDVPDPMMSVVTDCDSLYSLLGSDDSSYDVGWTRVNVTFDVSSRENVSDDQVPWIYEPASLSAAVPDTGEHGTYYGGGYIVELSNSSNADMDIIDELQDVGWIDDNTRAVFIEFIVYNANANLFAVFNLLAEFTNLGRAFPQSEIMIVRLYPYTTAWGFVLLGCHGVFFLITLYLTYREARRILTLGTEYFKMFWRVVELVLSLLALAEVGVHLYTAYLILGFNNSQNSDNGDQRYNKYKQAASWEKINTYIIGWLVCVACLKLLYLCRFSKNIQRGPKVARKAWAPLSNFMIMFTIFFTAYSLFAHLVFGAKLGMYGTFIRTLETLFSVMLGDMNYDTVKSANDILGPLMLLSFVVLVSNILVLMFLAILSDAYSEVVEEEQIQGKSENDKIKDYAMYRLRKLLQKKPNSVDIAKHTCTSEAEISTISDRPISIPTRHMDGKSRMDYVSEEKNTSENELEQRGLEEDWQMLRSYYVGKLDVEDPVITWSEDPYREKRPEIEIARRRSSTCHPRRPSSGIDEAVVHESQISETAGSADMASSVDVTGGNQQNGVGTTGRCSSGVQTRRRSSGILHTTSEARSLDNESKCDGPAGSLRSVNVAEETRQEENRTVGRRNSGMPDTLPSTEIEDDSPNNTSIRESNRGNQARPVDLAWAAGPSGEKQEGEVGTDRGSGRLLKRQSTIVSFGGVELPLPGVFDLEVEDV</sequence>
<feature type="domain" description="EGF-like" evidence="22">
    <location>
        <begin position="2651"/>
        <end position="2690"/>
    </location>
</feature>
<feature type="domain" description="EGF-like" evidence="22">
    <location>
        <begin position="1842"/>
        <end position="1882"/>
    </location>
</feature>
<dbReference type="PROSITE" id="PS51111">
    <property type="entry name" value="REJ"/>
    <property type="match status" value="1"/>
</dbReference>
<evidence type="ECO:0000256" key="12">
    <source>
        <dbReference type="ARBA" id="ARBA00023136"/>
    </source>
</evidence>
<dbReference type="InterPro" id="IPR003915">
    <property type="entry name" value="PKD_2"/>
</dbReference>
<dbReference type="Pfam" id="PF02010">
    <property type="entry name" value="REJ"/>
    <property type="match status" value="1"/>
</dbReference>
<evidence type="ECO:0000259" key="22">
    <source>
        <dbReference type="PROSITE" id="PS50026"/>
    </source>
</evidence>
<dbReference type="SMART" id="SM00607">
    <property type="entry name" value="FTP"/>
    <property type="match status" value="4"/>
</dbReference>
<dbReference type="Gene3D" id="2.60.120.260">
    <property type="entry name" value="Galactose-binding domain-like"/>
    <property type="match status" value="6"/>
</dbReference>
<dbReference type="SMART" id="SM00034">
    <property type="entry name" value="CLECT"/>
    <property type="match status" value="3"/>
</dbReference>
<dbReference type="Gene3D" id="2.10.25.10">
    <property type="entry name" value="Laminin"/>
    <property type="match status" value="10"/>
</dbReference>
<dbReference type="GO" id="GO:0005262">
    <property type="term" value="F:calcium channel activity"/>
    <property type="evidence" value="ECO:0000318"/>
    <property type="project" value="GO_Central"/>
</dbReference>
<dbReference type="Pfam" id="PF22633">
    <property type="entry name" value="F5_F8_type_C_2"/>
    <property type="match status" value="4"/>
</dbReference>
<evidence type="ECO:0000313" key="28">
    <source>
        <dbReference type="RefSeq" id="XP_035672781.1"/>
    </source>
</evidence>
<feature type="compositionally biased region" description="Low complexity" evidence="17">
    <location>
        <begin position="2492"/>
        <end position="2501"/>
    </location>
</feature>
<evidence type="ECO:0000256" key="17">
    <source>
        <dbReference type="SAM" id="MobiDB-lite"/>
    </source>
</evidence>
<dbReference type="Pfam" id="PF08016">
    <property type="entry name" value="PKD_channel"/>
    <property type="match status" value="1"/>
</dbReference>
<dbReference type="FunFam" id="2.60.120.260:FF:000016">
    <property type="entry name" value="Contactin-associated protein-like 4 isoform 1"/>
    <property type="match status" value="1"/>
</dbReference>
<dbReference type="InterPro" id="IPR016186">
    <property type="entry name" value="C-type_lectin-like/link_sf"/>
</dbReference>
<keyword evidence="11 18" id="KW-1133">Transmembrane helix</keyword>
<comment type="similarity">
    <text evidence="3">Belongs to the neurexin family.</text>
</comment>
<feature type="transmembrane region" description="Helical" evidence="18">
    <location>
        <begin position="4208"/>
        <end position="4226"/>
    </location>
</feature>
<evidence type="ECO:0000259" key="19">
    <source>
        <dbReference type="PROSITE" id="PS01180"/>
    </source>
</evidence>
<feature type="domain" description="F5/8 type C" evidence="20">
    <location>
        <begin position="11"/>
        <end position="166"/>
    </location>
</feature>
<dbReference type="Pfam" id="PF20519">
    <property type="entry name" value="Polycystin_dom"/>
    <property type="match status" value="1"/>
</dbReference>
<reference evidence="27" key="1">
    <citation type="journal article" date="2020" name="Nat. Ecol. Evol.">
        <title>Deeply conserved synteny resolves early events in vertebrate evolution.</title>
        <authorList>
            <person name="Simakov O."/>
            <person name="Marletaz F."/>
            <person name="Yue J.X."/>
            <person name="O'Connell B."/>
            <person name="Jenkins J."/>
            <person name="Brandt A."/>
            <person name="Calef R."/>
            <person name="Tung C.H."/>
            <person name="Huang T.K."/>
            <person name="Schmutz J."/>
            <person name="Satoh N."/>
            <person name="Yu J.K."/>
            <person name="Putnam N.H."/>
            <person name="Green R.E."/>
            <person name="Rokhsar D.S."/>
        </authorList>
    </citation>
    <scope>NUCLEOTIDE SEQUENCE [LARGE SCALE GENOMIC DNA]</scope>
    <source>
        <strain evidence="27">S238N-H82</strain>
    </source>
</reference>
<dbReference type="SUPFAM" id="SSF56436">
    <property type="entry name" value="C-type lectin-like"/>
    <property type="match status" value="3"/>
</dbReference>
<dbReference type="InterPro" id="IPR014010">
    <property type="entry name" value="REJ_dom"/>
</dbReference>
<dbReference type="PROSITE" id="PS01187">
    <property type="entry name" value="EGF_CA"/>
    <property type="match status" value="5"/>
</dbReference>
<evidence type="ECO:0000256" key="16">
    <source>
        <dbReference type="PROSITE-ProRule" id="PRU00076"/>
    </source>
</evidence>
<keyword evidence="8" id="KW-0732">Signal</keyword>
<feature type="compositionally biased region" description="Low complexity" evidence="17">
    <location>
        <begin position="4855"/>
        <end position="4868"/>
    </location>
</feature>
<feature type="domain" description="CUB" evidence="19">
    <location>
        <begin position="1029"/>
        <end position="1146"/>
    </location>
</feature>
<dbReference type="FunFam" id="1.10.287.70:FF:000216">
    <property type="entry name" value="Polycystic kidney disease 1b"/>
    <property type="match status" value="1"/>
</dbReference>
<feature type="domain" description="EGF-like" evidence="22">
    <location>
        <begin position="1270"/>
        <end position="1310"/>
    </location>
</feature>
<dbReference type="SMART" id="SM00042">
    <property type="entry name" value="CUB"/>
    <property type="match status" value="1"/>
</dbReference>
<dbReference type="Proteomes" id="UP000001554">
    <property type="component" value="Chromosome 4"/>
</dbReference>
<dbReference type="PROSITE" id="PS50026">
    <property type="entry name" value="EGF_3"/>
    <property type="match status" value="3"/>
</dbReference>
<dbReference type="SUPFAM" id="SSF57184">
    <property type="entry name" value="Growth factor receptor domain"/>
    <property type="match status" value="3"/>
</dbReference>
<dbReference type="InterPro" id="IPR009030">
    <property type="entry name" value="Growth_fac_rcpt_cys_sf"/>
</dbReference>
<evidence type="ECO:0000259" key="26">
    <source>
        <dbReference type="PROSITE" id="PS51111"/>
    </source>
</evidence>
<dbReference type="CDD" id="cd00054">
    <property type="entry name" value="EGF_CA"/>
    <property type="match status" value="9"/>
</dbReference>
<feature type="region of interest" description="Disordered" evidence="17">
    <location>
        <begin position="2342"/>
        <end position="2456"/>
    </location>
</feature>